<dbReference type="InterPro" id="IPR003137">
    <property type="entry name" value="PA_domain"/>
</dbReference>
<reference evidence="13 14" key="1">
    <citation type="journal article" date="2017" name="DNA Res.">
        <title>Complete genome sequence and expression profile of the commercial lytic enzyme producer Lysobacter enzymogenes M497-1.</title>
        <authorList>
            <person name="Takami H."/>
            <person name="Toyoda A."/>
            <person name="Uchiyama I."/>
            <person name="Itoh T."/>
            <person name="Takaki Y."/>
            <person name="Arai W."/>
            <person name="Nishi S."/>
            <person name="Kawai M."/>
            <person name="Shinya K."/>
            <person name="Ikeda H."/>
        </authorList>
    </citation>
    <scope>NUCLEOTIDE SEQUENCE [LARGE SCALE GENOMIC DNA]</scope>
    <source>
        <strain evidence="13 14">M497-1</strain>
    </source>
</reference>
<dbReference type="PANTHER" id="PTHR43806:SF11">
    <property type="entry name" value="CEREVISIN-RELATED"/>
    <property type="match status" value="1"/>
</dbReference>
<evidence type="ECO:0000256" key="7">
    <source>
        <dbReference type="PIRSR" id="PIRSR615500-1"/>
    </source>
</evidence>
<dbReference type="InterPro" id="IPR023827">
    <property type="entry name" value="Peptidase_S8_Asp-AS"/>
</dbReference>
<dbReference type="InterPro" id="IPR022398">
    <property type="entry name" value="Peptidase_S8_His-AS"/>
</dbReference>
<dbReference type="GO" id="GO:0004252">
    <property type="term" value="F:serine-type endopeptidase activity"/>
    <property type="evidence" value="ECO:0007669"/>
    <property type="project" value="UniProtKB-UniRule"/>
</dbReference>
<dbReference type="RefSeq" id="WP_198419995.1">
    <property type="nucleotide sequence ID" value="NZ_AP014940.1"/>
</dbReference>
<keyword evidence="5 8" id="KW-0378">Hydrolase</keyword>
<organism evidence="13 14">
    <name type="scientific">Lysobacter enzymogenes</name>
    <dbReference type="NCBI Taxonomy" id="69"/>
    <lineage>
        <taxon>Bacteria</taxon>
        <taxon>Pseudomonadati</taxon>
        <taxon>Pseudomonadota</taxon>
        <taxon>Gammaproteobacteria</taxon>
        <taxon>Lysobacterales</taxon>
        <taxon>Lysobacteraceae</taxon>
        <taxon>Lysobacter</taxon>
    </lineage>
</organism>
<feature type="active site" description="Charge relay system" evidence="7 8">
    <location>
        <position position="195"/>
    </location>
</feature>
<dbReference type="GO" id="GO:0006508">
    <property type="term" value="P:proteolysis"/>
    <property type="evidence" value="ECO:0007669"/>
    <property type="project" value="UniProtKB-KW"/>
</dbReference>
<feature type="domain" description="PA" evidence="12">
    <location>
        <begin position="383"/>
        <end position="447"/>
    </location>
</feature>
<name>A0AAU9AME3_LYSEN</name>
<evidence type="ECO:0000256" key="2">
    <source>
        <dbReference type="ARBA" id="ARBA00022512"/>
    </source>
</evidence>
<dbReference type="EMBL" id="AP014940">
    <property type="protein sequence ID" value="BAW00051.1"/>
    <property type="molecule type" value="Genomic_DNA"/>
</dbReference>
<feature type="domain" description="Peptidase S8/S53" evidence="11">
    <location>
        <begin position="460"/>
        <end position="523"/>
    </location>
</feature>
<dbReference type="InterPro" id="IPR015500">
    <property type="entry name" value="Peptidase_S8_subtilisin-rel"/>
</dbReference>
<keyword evidence="3 8" id="KW-0645">Protease</keyword>
<dbReference type="GO" id="GO:0005615">
    <property type="term" value="C:extracellular space"/>
    <property type="evidence" value="ECO:0007669"/>
    <property type="project" value="TreeGrafter"/>
</dbReference>
<evidence type="ECO:0000256" key="1">
    <source>
        <dbReference type="ARBA" id="ARBA00011073"/>
    </source>
</evidence>
<feature type="signal peptide" evidence="10">
    <location>
        <begin position="1"/>
        <end position="30"/>
    </location>
</feature>
<evidence type="ECO:0000256" key="6">
    <source>
        <dbReference type="ARBA" id="ARBA00022825"/>
    </source>
</evidence>
<feature type="active site" description="Charge relay system" evidence="7 8">
    <location>
        <position position="163"/>
    </location>
</feature>
<dbReference type="Gene3D" id="3.40.50.200">
    <property type="entry name" value="Peptidase S8/S53 domain"/>
    <property type="match status" value="1"/>
</dbReference>
<dbReference type="InterPro" id="IPR036852">
    <property type="entry name" value="Peptidase_S8/S53_dom_sf"/>
</dbReference>
<dbReference type="Pfam" id="PF00082">
    <property type="entry name" value="Peptidase_S8"/>
    <property type="match status" value="2"/>
</dbReference>
<dbReference type="KEGG" id="lem:LEN_4563"/>
<dbReference type="PROSITE" id="PS51892">
    <property type="entry name" value="SUBTILASE"/>
    <property type="match status" value="1"/>
</dbReference>
<keyword evidence="2" id="KW-0134">Cell wall</keyword>
<evidence type="ECO:0000256" key="5">
    <source>
        <dbReference type="ARBA" id="ARBA00022801"/>
    </source>
</evidence>
<evidence type="ECO:0000259" key="11">
    <source>
        <dbReference type="Pfam" id="PF00082"/>
    </source>
</evidence>
<proteinExistence type="inferred from homology"/>
<dbReference type="Proteomes" id="UP000218824">
    <property type="component" value="Chromosome"/>
</dbReference>
<evidence type="ECO:0000256" key="10">
    <source>
        <dbReference type="SAM" id="SignalP"/>
    </source>
</evidence>
<evidence type="ECO:0000256" key="9">
    <source>
        <dbReference type="RuleBase" id="RU003355"/>
    </source>
</evidence>
<feature type="domain" description="Peptidase S8/S53" evidence="11">
    <location>
        <begin position="154"/>
        <end position="372"/>
    </location>
</feature>
<keyword evidence="2" id="KW-0964">Secreted</keyword>
<dbReference type="InterPro" id="IPR023828">
    <property type="entry name" value="Peptidase_S8_Ser-AS"/>
</dbReference>
<dbReference type="PRINTS" id="PR00723">
    <property type="entry name" value="SUBTILISIN"/>
</dbReference>
<dbReference type="PROSITE" id="PS00138">
    <property type="entry name" value="SUBTILASE_SER"/>
    <property type="match status" value="1"/>
</dbReference>
<dbReference type="InterPro" id="IPR000209">
    <property type="entry name" value="Peptidase_S8/S53_dom"/>
</dbReference>
<gene>
    <name evidence="13" type="ORF">LEN_4563</name>
</gene>
<dbReference type="PROSITE" id="PS00137">
    <property type="entry name" value="SUBTILASE_HIS"/>
    <property type="match status" value="1"/>
</dbReference>
<evidence type="ECO:0000256" key="8">
    <source>
        <dbReference type="PROSITE-ProRule" id="PRU01240"/>
    </source>
</evidence>
<sequence length="542" mass="54350">MAVSTVFTPHALAAALAAALSLGCAGAAIAAEPVEPSFSAPSQGDPNRVWIRYPAGQKAGISALIQQQVGALHASVAAGQGARAARAIGATTHYQFDDLNAVVMTLPSEVLAQLRKNKNLIVEQDVPRYPMAEFVPYGVPQVQAPDTVAAGADGTGVKVCVIDSGLRATHEDFAGIGLSGNAASGRTWNTDTCGHGTHVAGTIAAVGGNGKGVIGVSPGKVSLHIVKYFDGASCGVAYSSGLVDAARRCQQAGAKVINMSLGGPLSSTSENTAFTQLFNQGVLSVAAAGNSGNSSKSYPASYANVLSVAAVDSNRARASFSQFNDAVDIAAPGVDVSSTYPKTGTALQVGTARFENLPMVGTATTTVSGALADGGRCLAGGGWSGRIVLCERGDNTTQQKIDAVKAGGGVGIVLYNNVADPFPYSTGVAGSAGISGVAVSQGSGVALRSLAGQVATLNPTTVFDTHSYAVLSGTSMASPHVAGVAALLFAAKPSATAAQVRDAMTATALDLGAPGRDNEYGFGMVRAFEALDRLTATGTSAN</sequence>
<feature type="active site" description="Charge relay system" evidence="7 8">
    <location>
        <position position="475"/>
    </location>
</feature>
<dbReference type="PROSITE" id="PS00136">
    <property type="entry name" value="SUBTILASE_ASP"/>
    <property type="match status" value="1"/>
</dbReference>
<accession>A0AAU9AME3</accession>
<keyword evidence="6 8" id="KW-0720">Serine protease</keyword>
<dbReference type="InterPro" id="IPR050131">
    <property type="entry name" value="Peptidase_S8_subtilisin-like"/>
</dbReference>
<evidence type="ECO:0000313" key="14">
    <source>
        <dbReference type="Proteomes" id="UP000218824"/>
    </source>
</evidence>
<dbReference type="Gene3D" id="3.50.30.30">
    <property type="match status" value="1"/>
</dbReference>
<dbReference type="GeneID" id="83066865"/>
<feature type="chain" id="PRO_5043381208" evidence="10">
    <location>
        <begin position="31"/>
        <end position="542"/>
    </location>
</feature>
<dbReference type="SUPFAM" id="SSF52743">
    <property type="entry name" value="Subtilisin-like"/>
    <property type="match status" value="1"/>
</dbReference>
<dbReference type="AlphaFoldDB" id="A0AAU9AME3"/>
<evidence type="ECO:0000256" key="4">
    <source>
        <dbReference type="ARBA" id="ARBA00022729"/>
    </source>
</evidence>
<protein>
    <submittedName>
        <fullName evidence="13">Cold-active alkaline serine protease</fullName>
    </submittedName>
</protein>
<dbReference type="PANTHER" id="PTHR43806">
    <property type="entry name" value="PEPTIDASE S8"/>
    <property type="match status" value="1"/>
</dbReference>
<evidence type="ECO:0000256" key="3">
    <source>
        <dbReference type="ARBA" id="ARBA00022670"/>
    </source>
</evidence>
<comment type="similarity">
    <text evidence="1 8 9">Belongs to the peptidase S8 family.</text>
</comment>
<evidence type="ECO:0000313" key="13">
    <source>
        <dbReference type="EMBL" id="BAW00051.1"/>
    </source>
</evidence>
<dbReference type="Pfam" id="PF02225">
    <property type="entry name" value="PA"/>
    <property type="match status" value="1"/>
</dbReference>
<keyword evidence="4 10" id="KW-0732">Signal</keyword>
<evidence type="ECO:0000259" key="12">
    <source>
        <dbReference type="Pfam" id="PF02225"/>
    </source>
</evidence>